<evidence type="ECO:0000313" key="9">
    <source>
        <dbReference type="EMBL" id="CUH62087.1"/>
    </source>
</evidence>
<feature type="domain" description="Adenylate kinase active site lid" evidence="8">
    <location>
        <begin position="135"/>
        <end position="171"/>
    </location>
</feature>
<feature type="binding site" evidence="5">
    <location>
        <position position="135"/>
    </location>
    <ligand>
        <name>ATP</name>
        <dbReference type="ChEBI" id="CHEBI:30616"/>
    </ligand>
</feature>
<dbReference type="Proteomes" id="UP000051298">
    <property type="component" value="Unassembled WGS sequence"/>
</dbReference>
<evidence type="ECO:0000259" key="8">
    <source>
        <dbReference type="Pfam" id="PF05191"/>
    </source>
</evidence>
<dbReference type="InterPro" id="IPR006259">
    <property type="entry name" value="Adenyl_kin_sub"/>
</dbReference>
<dbReference type="GO" id="GO:0044209">
    <property type="term" value="P:AMP salvage"/>
    <property type="evidence" value="ECO:0007669"/>
    <property type="project" value="UniProtKB-UniRule"/>
</dbReference>
<dbReference type="HAMAP" id="MF_00235">
    <property type="entry name" value="Adenylate_kinase_Adk"/>
    <property type="match status" value="1"/>
</dbReference>
<proteinExistence type="inferred from homology"/>
<feature type="binding site" evidence="5">
    <location>
        <position position="169"/>
    </location>
    <ligand>
        <name>AMP</name>
        <dbReference type="ChEBI" id="CHEBI:456215"/>
    </ligand>
</feature>
<dbReference type="GO" id="GO:0005737">
    <property type="term" value="C:cytoplasm"/>
    <property type="evidence" value="ECO:0007669"/>
    <property type="project" value="UniProtKB-SubCell"/>
</dbReference>
<dbReference type="EC" id="2.7.4.3" evidence="5 7"/>
<evidence type="ECO:0000256" key="4">
    <source>
        <dbReference type="ARBA" id="ARBA00022777"/>
    </source>
</evidence>
<dbReference type="GO" id="GO:0008270">
    <property type="term" value="F:zinc ion binding"/>
    <property type="evidence" value="ECO:0007669"/>
    <property type="project" value="UniProtKB-UniRule"/>
</dbReference>
<sequence>MTETMTRPVTLILLGPPGAGKGTQARMLEQDFGLVQLSTGDLLRGAVAAGTDAGKAAKAVMEAGELVSDEIVINILRDRMGDDDCARGVILDGFPRTTAQAEALEGLLAEHNATVDSVISLAVDDAAMVERVSGRFTCGGCGEGYHDTFKAPKVAGTCDNCGSSDFKRRADDNAETVAARLEAYHASTAPLIAFYDAKGTLTTVDAMGEIDAIASHLSTIVGKVAREG</sequence>
<comment type="similarity">
    <text evidence="5 6">Belongs to the adenylate kinase family.</text>
</comment>
<dbReference type="NCBIfam" id="TIGR01351">
    <property type="entry name" value="adk"/>
    <property type="match status" value="1"/>
</dbReference>
<evidence type="ECO:0000256" key="6">
    <source>
        <dbReference type="RuleBase" id="RU003330"/>
    </source>
</evidence>
<dbReference type="NCBIfam" id="NF001380">
    <property type="entry name" value="PRK00279.1-2"/>
    <property type="match status" value="1"/>
</dbReference>
<comment type="subcellular location">
    <subcellularLocation>
        <location evidence="5 7">Cytoplasm</location>
    </subcellularLocation>
</comment>
<feature type="binding site" evidence="5">
    <location>
        <begin position="65"/>
        <end position="67"/>
    </location>
    <ligand>
        <name>AMP</name>
        <dbReference type="ChEBI" id="CHEBI:456215"/>
    </ligand>
</feature>
<evidence type="ECO:0000256" key="5">
    <source>
        <dbReference type="HAMAP-Rule" id="MF_00235"/>
    </source>
</evidence>
<feature type="region of interest" description="NMP" evidence="5">
    <location>
        <begin position="38"/>
        <end position="67"/>
    </location>
</feature>
<feature type="binding site" evidence="5">
    <location>
        <position position="141"/>
    </location>
    <ligand>
        <name>Zn(2+)</name>
        <dbReference type="ChEBI" id="CHEBI:29105"/>
        <note>structural</note>
    </ligand>
</feature>
<dbReference type="GO" id="GO:0005524">
    <property type="term" value="F:ATP binding"/>
    <property type="evidence" value="ECO:0007669"/>
    <property type="project" value="UniProtKB-UniRule"/>
</dbReference>
<feature type="binding site" evidence="5">
    <location>
        <position position="39"/>
    </location>
    <ligand>
        <name>AMP</name>
        <dbReference type="ChEBI" id="CHEBI:456215"/>
    </ligand>
</feature>
<evidence type="ECO:0000256" key="2">
    <source>
        <dbReference type="ARBA" id="ARBA00022727"/>
    </source>
</evidence>
<feature type="binding site" evidence="5">
    <location>
        <begin position="18"/>
        <end position="23"/>
    </location>
    <ligand>
        <name>ATP</name>
        <dbReference type="ChEBI" id="CHEBI:30616"/>
    </ligand>
</feature>
<dbReference type="PROSITE" id="PS00113">
    <property type="entry name" value="ADENYLATE_KINASE"/>
    <property type="match status" value="1"/>
</dbReference>
<dbReference type="EMBL" id="CYRX01000033">
    <property type="protein sequence ID" value="CUH62087.1"/>
    <property type="molecule type" value="Genomic_DNA"/>
</dbReference>
<feature type="binding site" evidence="5">
    <location>
        <position position="44"/>
    </location>
    <ligand>
        <name>AMP</name>
        <dbReference type="ChEBI" id="CHEBI:456215"/>
    </ligand>
</feature>
<dbReference type="NCBIfam" id="NF011105">
    <property type="entry name" value="PRK14532.1"/>
    <property type="match status" value="1"/>
</dbReference>
<dbReference type="InterPro" id="IPR007862">
    <property type="entry name" value="Adenylate_kinase_lid-dom"/>
</dbReference>
<feature type="binding site" evidence="5">
    <location>
        <position position="138"/>
    </location>
    <ligand>
        <name>Zn(2+)</name>
        <dbReference type="ChEBI" id="CHEBI:29105"/>
        <note>structural</note>
    </ligand>
</feature>
<dbReference type="NCBIfam" id="NF011100">
    <property type="entry name" value="PRK14527.1"/>
    <property type="match status" value="1"/>
</dbReference>
<dbReference type="eggNOG" id="COG0563">
    <property type="taxonomic scope" value="Bacteria"/>
</dbReference>
<dbReference type="Gene3D" id="3.40.50.300">
    <property type="entry name" value="P-loop containing nucleotide triphosphate hydrolases"/>
    <property type="match status" value="1"/>
</dbReference>
<comment type="function">
    <text evidence="5">Catalyzes the reversible transfer of the terminal phosphate group between ATP and AMP. Plays an important role in cellular energy homeostasis and in adenine nucleotide metabolism.</text>
</comment>
<comment type="subunit">
    <text evidence="5 7">Monomer.</text>
</comment>
<evidence type="ECO:0000256" key="3">
    <source>
        <dbReference type="ARBA" id="ARBA00022741"/>
    </source>
</evidence>
<dbReference type="AlphaFoldDB" id="A0A0P1F377"/>
<feature type="binding site" evidence="5">
    <location>
        <position position="180"/>
    </location>
    <ligand>
        <name>AMP</name>
        <dbReference type="ChEBI" id="CHEBI:456215"/>
    </ligand>
</feature>
<protein>
    <recommendedName>
        <fullName evidence="5 7">Adenylate kinase</fullName>
        <shortName evidence="5">AK</shortName>
        <ecNumber evidence="5 7">2.7.4.3</ecNumber>
    </recommendedName>
    <alternativeName>
        <fullName evidence="5">ATP-AMP transphosphorylase</fullName>
    </alternativeName>
    <alternativeName>
        <fullName evidence="5">ATP:AMP phosphotransferase</fullName>
    </alternativeName>
    <alternativeName>
        <fullName evidence="5">Adenylate monophosphate kinase</fullName>
    </alternativeName>
</protein>
<feature type="binding site" evidence="5">
    <location>
        <position position="208"/>
    </location>
    <ligand>
        <name>ATP</name>
        <dbReference type="ChEBI" id="CHEBI:30616"/>
    </ligand>
</feature>
<keyword evidence="4 5" id="KW-0418">Kinase</keyword>
<organism evidence="9 10">
    <name type="scientific">Thalassobacter stenotrophicus</name>
    <dbReference type="NCBI Taxonomy" id="266809"/>
    <lineage>
        <taxon>Bacteria</taxon>
        <taxon>Pseudomonadati</taxon>
        <taxon>Pseudomonadota</taxon>
        <taxon>Alphaproteobacteria</taxon>
        <taxon>Rhodobacterales</taxon>
        <taxon>Roseobacteraceae</taxon>
        <taxon>Thalassobacter</taxon>
    </lineage>
</organism>
<dbReference type="PRINTS" id="PR00094">
    <property type="entry name" value="ADENYLTKNASE"/>
</dbReference>
<keyword evidence="5" id="KW-0963">Cytoplasm</keyword>
<keyword evidence="3 5" id="KW-0547">Nucleotide-binding</keyword>
<dbReference type="InterPro" id="IPR000850">
    <property type="entry name" value="Adenylat/UMP-CMP_kin"/>
</dbReference>
<evidence type="ECO:0000256" key="7">
    <source>
        <dbReference type="RuleBase" id="RU003331"/>
    </source>
</evidence>
<comment type="pathway">
    <text evidence="5">Purine metabolism; AMP biosynthesis via salvage pathway; AMP from ADP: step 1/1.</text>
</comment>
<dbReference type="InterPro" id="IPR027417">
    <property type="entry name" value="P-loop_NTPase"/>
</dbReference>
<dbReference type="STRING" id="266809.PM03_02370"/>
<feature type="binding site" evidence="5">
    <location>
        <begin position="93"/>
        <end position="96"/>
    </location>
    <ligand>
        <name>AMP</name>
        <dbReference type="ChEBI" id="CHEBI:456215"/>
    </ligand>
</feature>
<name>A0A0P1F377_9RHOB</name>
<keyword evidence="5 7" id="KW-0067">ATP-binding</keyword>
<accession>A0A0P1F377</accession>
<dbReference type="UniPathway" id="UPA00588">
    <property type="reaction ID" value="UER00649"/>
</dbReference>
<keyword evidence="1 5" id="KW-0808">Transferase</keyword>
<gene>
    <name evidence="9" type="primary">adk_2</name>
    <name evidence="5" type="synonym">adk</name>
    <name evidence="9" type="ORF">THS5294_03401</name>
</gene>
<evidence type="ECO:0000256" key="1">
    <source>
        <dbReference type="ARBA" id="ARBA00022679"/>
    </source>
</evidence>
<keyword evidence="5" id="KW-0862">Zinc</keyword>
<comment type="caution">
    <text evidence="5">Lacks conserved residue(s) required for the propagation of feature annotation.</text>
</comment>
<dbReference type="PANTHER" id="PTHR23359">
    <property type="entry name" value="NUCLEOTIDE KINASE"/>
    <property type="match status" value="1"/>
</dbReference>
<comment type="domain">
    <text evidence="5">Consists of three domains, a large central CORE domain and two small peripheral domains, NMPbind and LID, which undergo movements during catalysis. The LID domain closes over the site of phosphoryl transfer upon ATP binding. Assembling and dissambling the active center during each catalytic cycle provides an effective means to prevent ATP hydrolysis. Some bacteria have evolved a zinc-coordinating structure that stabilizes the LID domain.</text>
</comment>
<dbReference type="NCBIfam" id="NF001381">
    <property type="entry name" value="PRK00279.1-3"/>
    <property type="match status" value="1"/>
</dbReference>
<dbReference type="GO" id="GO:0004017">
    <property type="term" value="F:AMP kinase activity"/>
    <property type="evidence" value="ECO:0007669"/>
    <property type="project" value="UniProtKB-UniRule"/>
</dbReference>
<dbReference type="SUPFAM" id="SSF52540">
    <property type="entry name" value="P-loop containing nucleoside triphosphate hydrolases"/>
    <property type="match status" value="1"/>
</dbReference>
<reference evidence="9 10" key="1">
    <citation type="submission" date="2015-09" db="EMBL/GenBank/DDBJ databases">
        <authorList>
            <consortium name="Swine Surveillance"/>
        </authorList>
    </citation>
    <scope>NUCLEOTIDE SEQUENCE [LARGE SCALE GENOMIC DNA]</scope>
    <source>
        <strain evidence="9 10">CECT 5294</strain>
    </source>
</reference>
<feature type="binding site" evidence="5">
    <location>
        <position position="100"/>
    </location>
    <ligand>
        <name>AMP</name>
        <dbReference type="ChEBI" id="CHEBI:456215"/>
    </ligand>
</feature>
<dbReference type="Pfam" id="PF00406">
    <property type="entry name" value="ADK"/>
    <property type="match status" value="1"/>
</dbReference>
<keyword evidence="2 5" id="KW-0545">Nucleotide biosynthesis</keyword>
<keyword evidence="5" id="KW-0479">Metal-binding</keyword>
<feature type="binding site" evidence="5">
    <location>
        <position position="158"/>
    </location>
    <ligand>
        <name>Zn(2+)</name>
        <dbReference type="ChEBI" id="CHEBI:29105"/>
        <note>structural</note>
    </ligand>
</feature>
<dbReference type="Pfam" id="PF05191">
    <property type="entry name" value="ADK_lid"/>
    <property type="match status" value="1"/>
</dbReference>
<comment type="catalytic activity">
    <reaction evidence="5 7">
        <text>AMP + ATP = 2 ADP</text>
        <dbReference type="Rhea" id="RHEA:12973"/>
        <dbReference type="ChEBI" id="CHEBI:30616"/>
        <dbReference type="ChEBI" id="CHEBI:456215"/>
        <dbReference type="ChEBI" id="CHEBI:456216"/>
        <dbReference type="EC" id="2.7.4.3"/>
    </reaction>
</comment>
<dbReference type="InterPro" id="IPR033690">
    <property type="entry name" value="Adenylat_kinase_CS"/>
</dbReference>
<dbReference type="FunFam" id="3.40.50.300:FF:000106">
    <property type="entry name" value="Adenylate kinase mitochondrial"/>
    <property type="match status" value="1"/>
</dbReference>
<evidence type="ECO:0000313" key="10">
    <source>
        <dbReference type="Proteomes" id="UP000051298"/>
    </source>
</evidence>
<dbReference type="CDD" id="cd01428">
    <property type="entry name" value="ADK"/>
    <property type="match status" value="1"/>
</dbReference>
<feature type="binding site" evidence="5">
    <location>
        <position position="161"/>
    </location>
    <ligand>
        <name>Zn(2+)</name>
        <dbReference type="ChEBI" id="CHEBI:29105"/>
        <note>structural</note>
    </ligand>
</feature>